<organism evidence="2 3">
    <name type="scientific">Fodinicurvata halophila</name>
    <dbReference type="NCBI Taxonomy" id="1419723"/>
    <lineage>
        <taxon>Bacteria</taxon>
        <taxon>Pseudomonadati</taxon>
        <taxon>Pseudomonadota</taxon>
        <taxon>Alphaproteobacteria</taxon>
        <taxon>Rhodospirillales</taxon>
        <taxon>Rhodovibrionaceae</taxon>
        <taxon>Fodinicurvata</taxon>
    </lineage>
</organism>
<protein>
    <submittedName>
        <fullName evidence="2">Uncharacterized protein</fullName>
    </submittedName>
</protein>
<feature type="signal peptide" evidence="1">
    <location>
        <begin position="1"/>
        <end position="24"/>
    </location>
</feature>
<dbReference type="Proteomes" id="UP001595799">
    <property type="component" value="Unassembled WGS sequence"/>
</dbReference>
<evidence type="ECO:0000313" key="3">
    <source>
        <dbReference type="Proteomes" id="UP001595799"/>
    </source>
</evidence>
<evidence type="ECO:0000313" key="2">
    <source>
        <dbReference type="EMBL" id="MFC4351279.1"/>
    </source>
</evidence>
<sequence>MKSSVIVTMLAAAFVLAGTSAASAQWNNQPWQPGWKGPSGGVGMSPGYRQAILEREFTGSEPDNLYRGSDGFLLDVRRGPDRQAFLSRPSSMTLPYRPNGFLSLSGFGYGGTSSGPYLASGYAGNPYDSAQVAYVGWTELMNTPSDQGRWTGVATSTATPAGQVIDTWIGQLNGL</sequence>
<reference evidence="3" key="1">
    <citation type="journal article" date="2019" name="Int. J. Syst. Evol. Microbiol.">
        <title>The Global Catalogue of Microorganisms (GCM) 10K type strain sequencing project: providing services to taxonomists for standard genome sequencing and annotation.</title>
        <authorList>
            <consortium name="The Broad Institute Genomics Platform"/>
            <consortium name="The Broad Institute Genome Sequencing Center for Infectious Disease"/>
            <person name="Wu L."/>
            <person name="Ma J."/>
        </authorList>
    </citation>
    <scope>NUCLEOTIDE SEQUENCE [LARGE SCALE GENOMIC DNA]</scope>
    <source>
        <strain evidence="3">CECT 8472</strain>
    </source>
</reference>
<keyword evidence="1" id="KW-0732">Signal</keyword>
<feature type="chain" id="PRO_5046398947" evidence="1">
    <location>
        <begin position="25"/>
        <end position="175"/>
    </location>
</feature>
<proteinExistence type="predicted"/>
<evidence type="ECO:0000256" key="1">
    <source>
        <dbReference type="SAM" id="SignalP"/>
    </source>
</evidence>
<dbReference type="RefSeq" id="WP_382421614.1">
    <property type="nucleotide sequence ID" value="NZ_JBHSCW010000003.1"/>
</dbReference>
<accession>A0ABV8UJQ5</accession>
<comment type="caution">
    <text evidence="2">The sequence shown here is derived from an EMBL/GenBank/DDBJ whole genome shotgun (WGS) entry which is preliminary data.</text>
</comment>
<dbReference type="EMBL" id="JBHSCW010000003">
    <property type="protein sequence ID" value="MFC4351279.1"/>
    <property type="molecule type" value="Genomic_DNA"/>
</dbReference>
<gene>
    <name evidence="2" type="ORF">ACFOW6_06960</name>
</gene>
<name>A0ABV8UJQ5_9PROT</name>
<keyword evidence="3" id="KW-1185">Reference proteome</keyword>